<reference evidence="1" key="1">
    <citation type="submission" date="2020-12" db="EMBL/GenBank/DDBJ databases">
        <title>Clostridium thailandense sp. nov., a novel acetogenic bacterium isolated from peat land soil in Thailand.</title>
        <authorList>
            <person name="Chaikitkaew S."/>
            <person name="Birkeland N.K."/>
        </authorList>
    </citation>
    <scope>NUCLEOTIDE SEQUENCE</scope>
    <source>
        <strain evidence="1">DSM 17425</strain>
    </source>
</reference>
<comment type="caution">
    <text evidence="1">The sequence shown here is derived from an EMBL/GenBank/DDBJ whole genome shotgun (WGS) entry which is preliminary data.</text>
</comment>
<protein>
    <submittedName>
        <fullName evidence="1">Uncharacterized protein</fullName>
    </submittedName>
</protein>
<organism evidence="1 2">
    <name type="scientific">Clostridium aciditolerans</name>
    <dbReference type="NCBI Taxonomy" id="339861"/>
    <lineage>
        <taxon>Bacteria</taxon>
        <taxon>Bacillati</taxon>
        <taxon>Bacillota</taxon>
        <taxon>Clostridia</taxon>
        <taxon>Eubacteriales</taxon>
        <taxon>Clostridiaceae</taxon>
        <taxon>Clostridium</taxon>
    </lineage>
</organism>
<evidence type="ECO:0000313" key="2">
    <source>
        <dbReference type="Proteomes" id="UP000622687"/>
    </source>
</evidence>
<name>A0A934HV76_9CLOT</name>
<proteinExistence type="predicted"/>
<keyword evidence="2" id="KW-1185">Reference proteome</keyword>
<sequence length="392" mass="45279">MLAICSDIDDATLEEFKNYHRFLNTKEQTANGEGIGLDISDSMWLYMADNAGYKVDKYGNGVDNIMTFFKGIDKSSRHNSDEIINFTKCGWIDSLHSFGDFSTKNERNSSFNRGLAVAGWETLKTINFKPVVWINHGNKSNKQNFGAYGTSNFMNYQQGDNPNSSYYHTDLTIPNGIKYVWNSISDYNFGHDYPLYEISLRDGKKVWGFYRYTNNMVNGRIEWTWVPKHLHKQLTQVNLDSIVSNKQYSIVGQHFGVDAEDLFHDENIKSLRLLKQYETDGKILVARTSRLLDYANIHKYIMYNKVNDNNKTYINITNINDPIFGKHVPTLDNVRGITFYCDDPQNTVLLLNKTKVSSEELKINPKDETGKYSISVKWFAPDYTDYNKQSQL</sequence>
<dbReference type="Proteomes" id="UP000622687">
    <property type="component" value="Unassembled WGS sequence"/>
</dbReference>
<accession>A0A934HV76</accession>
<dbReference type="EMBL" id="JAEEGB010000005">
    <property type="protein sequence ID" value="MBI6872004.1"/>
    <property type="molecule type" value="Genomic_DNA"/>
</dbReference>
<evidence type="ECO:0000313" key="1">
    <source>
        <dbReference type="EMBL" id="MBI6872004.1"/>
    </source>
</evidence>
<dbReference type="AlphaFoldDB" id="A0A934HV76"/>
<gene>
    <name evidence="1" type="ORF">I6U51_04685</name>
</gene>